<name>A0A1H4JZM2_9MICO</name>
<sequence>MADGTHTNGGDDELRTGPDMSESAKRAQVIASREEKPDHDGATLATASHDVIVAWAEARGGTPATVEATEQGDRLGVLEIDFVHDDGSLREVSWDEWFGTFDERRLNFIYQETKSDGSQSTFFRLDNPEREDA</sequence>
<feature type="region of interest" description="Disordered" evidence="1">
    <location>
        <begin position="1"/>
        <end position="42"/>
    </location>
</feature>
<dbReference type="RefSeq" id="WP_091180586.1">
    <property type="nucleotide sequence ID" value="NZ_FNRY01000001.1"/>
</dbReference>
<dbReference type="STRING" id="640635.SAMN04489806_0946"/>
<keyword evidence="3" id="KW-1185">Reference proteome</keyword>
<feature type="compositionally biased region" description="Basic and acidic residues" evidence="1">
    <location>
        <begin position="32"/>
        <end position="41"/>
    </location>
</feature>
<dbReference type="Proteomes" id="UP000199183">
    <property type="component" value="Unassembled WGS sequence"/>
</dbReference>
<proteinExistence type="predicted"/>
<dbReference type="OrthoDB" id="9808866at2"/>
<dbReference type="EMBL" id="FNRY01000001">
    <property type="protein sequence ID" value="SEB51744.1"/>
    <property type="molecule type" value="Genomic_DNA"/>
</dbReference>
<accession>A0A1H4JZM2</accession>
<organism evidence="2 3">
    <name type="scientific">Paramicrobacterium humi</name>
    <dbReference type="NCBI Taxonomy" id="640635"/>
    <lineage>
        <taxon>Bacteria</taxon>
        <taxon>Bacillati</taxon>
        <taxon>Actinomycetota</taxon>
        <taxon>Actinomycetes</taxon>
        <taxon>Micrococcales</taxon>
        <taxon>Microbacteriaceae</taxon>
        <taxon>Paramicrobacterium</taxon>
    </lineage>
</organism>
<evidence type="ECO:0008006" key="4">
    <source>
        <dbReference type="Google" id="ProtNLM"/>
    </source>
</evidence>
<evidence type="ECO:0000313" key="3">
    <source>
        <dbReference type="Proteomes" id="UP000199183"/>
    </source>
</evidence>
<gene>
    <name evidence="2" type="ORF">SAMN04489806_0946</name>
</gene>
<reference evidence="2 3" key="1">
    <citation type="submission" date="2016-10" db="EMBL/GenBank/DDBJ databases">
        <authorList>
            <person name="de Groot N.N."/>
        </authorList>
    </citation>
    <scope>NUCLEOTIDE SEQUENCE [LARGE SCALE GENOMIC DNA]</scope>
    <source>
        <strain evidence="2 3">DSM 21799</strain>
    </source>
</reference>
<dbReference type="AlphaFoldDB" id="A0A1H4JZM2"/>
<protein>
    <recommendedName>
        <fullName evidence="4">1,4-alpha-glucan branching enzyme</fullName>
    </recommendedName>
</protein>
<evidence type="ECO:0000313" key="2">
    <source>
        <dbReference type="EMBL" id="SEB51744.1"/>
    </source>
</evidence>
<evidence type="ECO:0000256" key="1">
    <source>
        <dbReference type="SAM" id="MobiDB-lite"/>
    </source>
</evidence>